<evidence type="ECO:0000256" key="1">
    <source>
        <dbReference type="SAM" id="SignalP"/>
    </source>
</evidence>
<feature type="signal peptide" evidence="1">
    <location>
        <begin position="1"/>
        <end position="19"/>
    </location>
</feature>
<evidence type="ECO:0000313" key="3">
    <source>
        <dbReference type="Proteomes" id="UP000623467"/>
    </source>
</evidence>
<proteinExistence type="predicted"/>
<accession>A0A8H7DH77</accession>
<dbReference type="Proteomes" id="UP000623467">
    <property type="component" value="Unassembled WGS sequence"/>
</dbReference>
<name>A0A8H7DH77_9AGAR</name>
<organism evidence="2 3">
    <name type="scientific">Mycena sanguinolenta</name>
    <dbReference type="NCBI Taxonomy" id="230812"/>
    <lineage>
        <taxon>Eukaryota</taxon>
        <taxon>Fungi</taxon>
        <taxon>Dikarya</taxon>
        <taxon>Basidiomycota</taxon>
        <taxon>Agaricomycotina</taxon>
        <taxon>Agaricomycetes</taxon>
        <taxon>Agaricomycetidae</taxon>
        <taxon>Agaricales</taxon>
        <taxon>Marasmiineae</taxon>
        <taxon>Mycenaceae</taxon>
        <taxon>Mycena</taxon>
    </lineage>
</organism>
<dbReference type="AlphaFoldDB" id="A0A8H7DH77"/>
<comment type="caution">
    <text evidence="2">The sequence shown here is derived from an EMBL/GenBank/DDBJ whole genome shotgun (WGS) entry which is preliminary data.</text>
</comment>
<protein>
    <submittedName>
        <fullName evidence="2">Uncharacterized protein</fullName>
    </submittedName>
</protein>
<keyword evidence="3" id="KW-1185">Reference proteome</keyword>
<feature type="chain" id="PRO_5034857063" evidence="1">
    <location>
        <begin position="20"/>
        <end position="176"/>
    </location>
</feature>
<keyword evidence="1" id="KW-0732">Signal</keyword>
<dbReference type="EMBL" id="JACAZH010000003">
    <property type="protein sequence ID" value="KAF7373062.1"/>
    <property type="molecule type" value="Genomic_DNA"/>
</dbReference>
<gene>
    <name evidence="2" type="ORF">MSAN_00513900</name>
</gene>
<sequence>MRYSIISTVVLGAMTCALGMPQRPSNANGVFLRSDDFHWVDAVSGNGKPFQIGYPKNATEEVHSKRLEVGRGGEESTSAALTARTGTYDVSWPLGTSGSVDDVPQLVEYKLSKSSSLFYDYALDVKLTNTGWGADYTFYDASPDLYTLTAFTNGWHTVRYNSDNPTIVHVKTSQTF</sequence>
<reference evidence="2" key="1">
    <citation type="submission" date="2020-05" db="EMBL/GenBank/DDBJ databases">
        <title>Mycena genomes resolve the evolution of fungal bioluminescence.</title>
        <authorList>
            <person name="Tsai I.J."/>
        </authorList>
    </citation>
    <scope>NUCLEOTIDE SEQUENCE</scope>
    <source>
        <strain evidence="2">160909Yilan</strain>
    </source>
</reference>
<dbReference type="OrthoDB" id="2959037at2759"/>
<evidence type="ECO:0000313" key="2">
    <source>
        <dbReference type="EMBL" id="KAF7373062.1"/>
    </source>
</evidence>